<feature type="signal peptide" evidence="1">
    <location>
        <begin position="1"/>
        <end position="25"/>
    </location>
</feature>
<dbReference type="EMBL" id="BDUF01000076">
    <property type="protein sequence ID" value="GAX90953.1"/>
    <property type="molecule type" value="Genomic_DNA"/>
</dbReference>
<protein>
    <recommendedName>
        <fullName evidence="4">Beta propeller domain-containing protein</fullName>
    </recommendedName>
</protein>
<feature type="chain" id="PRO_5012674426" description="Beta propeller domain-containing protein" evidence="1">
    <location>
        <begin position="26"/>
        <end position="627"/>
    </location>
</feature>
<proteinExistence type="predicted"/>
<dbReference type="PIRSF" id="PIRSF006425">
    <property type="entry name" value="UCP006425_WD40"/>
    <property type="match status" value="1"/>
</dbReference>
<keyword evidence="1" id="KW-0732">Signal</keyword>
<evidence type="ECO:0008006" key="4">
    <source>
        <dbReference type="Google" id="ProtNLM"/>
    </source>
</evidence>
<dbReference type="Pfam" id="PF09826">
    <property type="entry name" value="Beta_propel"/>
    <property type="match status" value="1"/>
</dbReference>
<evidence type="ECO:0000313" key="3">
    <source>
        <dbReference type="Proteomes" id="UP000217785"/>
    </source>
</evidence>
<dbReference type="OrthoDB" id="9778998at2"/>
<dbReference type="RefSeq" id="WP_096182683.1">
    <property type="nucleotide sequence ID" value="NZ_BDUF01000076.1"/>
</dbReference>
<dbReference type="AlphaFoldDB" id="A0A292YQB5"/>
<evidence type="ECO:0000313" key="2">
    <source>
        <dbReference type="EMBL" id="GAX90953.1"/>
    </source>
</evidence>
<accession>A0A292YQB5</accession>
<dbReference type="InterPro" id="IPR019198">
    <property type="entry name" value="Beta_propeller_containing"/>
</dbReference>
<comment type="caution">
    <text evidence="2">The sequence shown here is derived from an EMBL/GenBank/DDBJ whole genome shotgun (WGS) entry which is preliminary data.</text>
</comment>
<name>A0A292YQB5_9BACL</name>
<evidence type="ECO:0000256" key="1">
    <source>
        <dbReference type="SAM" id="SignalP"/>
    </source>
</evidence>
<dbReference type="Proteomes" id="UP000217785">
    <property type="component" value="Unassembled WGS sequence"/>
</dbReference>
<sequence>MKKKLGLVAVVLILAAGLSFGPVSSKEPVANGETSAIESNEDILRFHSKEEIVRTIKEHLEKNRTMYKGEVVNEAMTGASESAGVPSSADMAVKSAHSTTNVQVQGVDEADIVKTDGIYIYHLRERELVISKAYPAESFEVFSRIKLAGNFDPRELFVEGKRVAVLGITHDVRMLHSQSETKDSIYPVHDTATSVLIYDATDRKNPELVRQIDLQGQYVSSRKIGDRLHMATNQYVRIYSNPDHPILEEHFLPKYRDSVKSGEFAPLDVKHIYHFPGDSSSQYLNLASVSLSDANAPVAVSSYLGGGRQMYMSEKNMYIAKSDWTGSWESQKSRKENTSLYKFAVTENGLVYKGRGEVPGRLLNQFSMDEHKGYLRVATTTDMFNEKQENNLYVLDGNLNVTGRVEGLARGERIYSVRFMGDRGYVVTFKNVDPLFTLDLKDPKQPKVMGELKIPGFSNYLHPYDENHVIGFGRDTEEKTLPDGRTVAVQKGIKLSMFDVSDMKNPKELFTTVVGDPFTHSPLQNDHKALLFSKEKNLFAFPVIRYNNEQDAFYGFYVYGIDLRNGFGLKGKVDMRDNVKYGNWPQRMIYIGDTLYSISNDIYKFHDARTLEEVRNAHMFYNHLNRK</sequence>
<organism evidence="2 3">
    <name type="scientific">Effusibacillus lacus</name>
    <dbReference type="NCBI Taxonomy" id="1348429"/>
    <lineage>
        <taxon>Bacteria</taxon>
        <taxon>Bacillati</taxon>
        <taxon>Bacillota</taxon>
        <taxon>Bacilli</taxon>
        <taxon>Bacillales</taxon>
        <taxon>Alicyclobacillaceae</taxon>
        <taxon>Effusibacillus</taxon>
    </lineage>
</organism>
<dbReference type="InterPro" id="IPR014441">
    <property type="entry name" value="UCP006425_b-propeller"/>
</dbReference>
<keyword evidence="3" id="KW-1185">Reference proteome</keyword>
<gene>
    <name evidence="2" type="ORF">EFBL_2613</name>
</gene>
<reference evidence="3" key="1">
    <citation type="submission" date="2017-07" db="EMBL/GenBank/DDBJ databases">
        <title>Draft genome sequence of Effusibacillus lacus strain skLN1.</title>
        <authorList>
            <person name="Watanabe M."/>
            <person name="Kojima H."/>
            <person name="Fukui M."/>
        </authorList>
    </citation>
    <scope>NUCLEOTIDE SEQUENCE [LARGE SCALE GENOMIC DNA]</scope>
    <source>
        <strain evidence="3">skLN1</strain>
    </source>
</reference>